<feature type="region of interest" description="Disordered" evidence="1">
    <location>
        <begin position="50"/>
        <end position="70"/>
    </location>
</feature>
<feature type="compositionally biased region" description="Basic residues" evidence="1">
    <location>
        <begin position="61"/>
        <end position="70"/>
    </location>
</feature>
<sequence length="70" mass="7360">MTRCSSSTPSRSSRPQALEKLCSASAFMGTDTTRDHLAQTAAALNCVRGRRQAGNPAAAAPKKRTAAGRR</sequence>
<keyword evidence="3" id="KW-1185">Reference proteome</keyword>
<dbReference type="EMBL" id="POUB01000008">
    <property type="protein sequence ID" value="PZG02431.1"/>
    <property type="molecule type" value="Genomic_DNA"/>
</dbReference>
<evidence type="ECO:0000313" key="2">
    <source>
        <dbReference type="EMBL" id="PZG02431.1"/>
    </source>
</evidence>
<organism evidence="2 3">
    <name type="scientific">Micromonospora deserti</name>
    <dbReference type="NCBI Taxonomy" id="2070366"/>
    <lineage>
        <taxon>Bacteria</taxon>
        <taxon>Bacillati</taxon>
        <taxon>Actinomycetota</taxon>
        <taxon>Actinomycetes</taxon>
        <taxon>Micromonosporales</taxon>
        <taxon>Micromonosporaceae</taxon>
        <taxon>Micromonospora</taxon>
    </lineage>
</organism>
<protein>
    <submittedName>
        <fullName evidence="2">Uncharacterized protein</fullName>
    </submittedName>
</protein>
<evidence type="ECO:0000256" key="1">
    <source>
        <dbReference type="SAM" id="MobiDB-lite"/>
    </source>
</evidence>
<dbReference type="Proteomes" id="UP000248749">
    <property type="component" value="Unassembled WGS sequence"/>
</dbReference>
<comment type="caution">
    <text evidence="2">The sequence shown here is derived from an EMBL/GenBank/DDBJ whole genome shotgun (WGS) entry which is preliminary data.</text>
</comment>
<reference evidence="2 3" key="1">
    <citation type="submission" date="2018-01" db="EMBL/GenBank/DDBJ databases">
        <title>Draft genome sequence of Salinispora sp. 13K206.</title>
        <authorList>
            <person name="Sahin N."/>
            <person name="Saygin H."/>
            <person name="Ay H."/>
        </authorList>
    </citation>
    <scope>NUCLEOTIDE SEQUENCE [LARGE SCALE GENOMIC DNA]</scope>
    <source>
        <strain evidence="2 3">13K206</strain>
    </source>
</reference>
<accession>A0A2W2CWX8</accession>
<proteinExistence type="predicted"/>
<name>A0A2W2CWX8_9ACTN</name>
<dbReference type="AlphaFoldDB" id="A0A2W2CWX8"/>
<evidence type="ECO:0000313" key="3">
    <source>
        <dbReference type="Proteomes" id="UP000248749"/>
    </source>
</evidence>
<gene>
    <name evidence="2" type="ORF">C1I99_02305</name>
</gene>